<sequence length="129" mass="14670">MSSLWDSFRVYNRSKHSSDPELLGTNHSNIGTAKTSVLFPSEHRILQDKTIQAQAQAKILAENEAKSRRSSYTDSLNSKSSSSENNINSTDNNTMNQPMYVDISNMTRSEFKRLYDSMRQGEPDNKVNF</sequence>
<dbReference type="AlphaFoldDB" id="A0A9P7BBM8"/>
<comment type="similarity">
    <text evidence="2">Belongs to the SPG4 family.</text>
</comment>
<protein>
    <recommendedName>
        <fullName evidence="3">Stationary phase protein 4</fullName>
    </recommendedName>
</protein>
<dbReference type="Pfam" id="PF17325">
    <property type="entry name" value="SPG4"/>
    <property type="match status" value="1"/>
</dbReference>
<evidence type="ECO:0000313" key="6">
    <source>
        <dbReference type="Proteomes" id="UP000750334"/>
    </source>
</evidence>
<evidence type="ECO:0000313" key="5">
    <source>
        <dbReference type="EMBL" id="KAG0670772.1"/>
    </source>
</evidence>
<name>A0A9P7BBM8_MAUEX</name>
<evidence type="ECO:0000256" key="4">
    <source>
        <dbReference type="SAM" id="MobiDB-lite"/>
    </source>
</evidence>
<keyword evidence="6" id="KW-1185">Reference proteome</keyword>
<comment type="caution">
    <text evidence="5">The sequence shown here is derived from an EMBL/GenBank/DDBJ whole genome shotgun (WGS) entry which is preliminary data.</text>
</comment>
<feature type="compositionally biased region" description="Low complexity" evidence="4">
    <location>
        <begin position="70"/>
        <end position="96"/>
    </location>
</feature>
<organism evidence="5 6">
    <name type="scientific">Maudiozyma exigua</name>
    <name type="common">Yeast</name>
    <name type="synonym">Kazachstania exigua</name>
    <dbReference type="NCBI Taxonomy" id="34358"/>
    <lineage>
        <taxon>Eukaryota</taxon>
        <taxon>Fungi</taxon>
        <taxon>Dikarya</taxon>
        <taxon>Ascomycota</taxon>
        <taxon>Saccharomycotina</taxon>
        <taxon>Saccharomycetes</taxon>
        <taxon>Saccharomycetales</taxon>
        <taxon>Saccharomycetaceae</taxon>
        <taxon>Maudiozyma</taxon>
    </lineage>
</organism>
<proteinExistence type="inferred from homology"/>
<dbReference type="OrthoDB" id="4067991at2759"/>
<dbReference type="InterPro" id="IPR020485">
    <property type="entry name" value="Spg4"/>
</dbReference>
<evidence type="ECO:0000256" key="3">
    <source>
        <dbReference type="ARBA" id="ARBA00020398"/>
    </source>
</evidence>
<reference evidence="5 6" key="1">
    <citation type="submission" date="2020-11" db="EMBL/GenBank/DDBJ databases">
        <title>Kefir isolates.</title>
        <authorList>
            <person name="Marcisauskas S."/>
            <person name="Kim Y."/>
            <person name="Blasche S."/>
        </authorList>
    </citation>
    <scope>NUCLEOTIDE SEQUENCE [LARGE SCALE GENOMIC DNA]</scope>
    <source>
        <strain evidence="5 6">OG2</strain>
    </source>
</reference>
<evidence type="ECO:0000256" key="1">
    <source>
        <dbReference type="ARBA" id="ARBA00003155"/>
    </source>
</evidence>
<dbReference type="Proteomes" id="UP000750334">
    <property type="component" value="Unassembled WGS sequence"/>
</dbReference>
<gene>
    <name evidence="5" type="primary">SPG4</name>
    <name evidence="5" type="ORF">C6P45_001781</name>
</gene>
<accession>A0A9P7BBM8</accession>
<comment type="function">
    <text evidence="1">Stationary phase-essential protein not required for growth on nonfermentable carbon sources.</text>
</comment>
<evidence type="ECO:0000256" key="2">
    <source>
        <dbReference type="ARBA" id="ARBA00007045"/>
    </source>
</evidence>
<dbReference type="EMBL" id="PUHR01000019">
    <property type="protein sequence ID" value="KAG0670772.1"/>
    <property type="molecule type" value="Genomic_DNA"/>
</dbReference>
<feature type="region of interest" description="Disordered" evidence="4">
    <location>
        <begin position="61"/>
        <end position="99"/>
    </location>
</feature>